<keyword evidence="9" id="KW-1185">Reference proteome</keyword>
<feature type="transmembrane region" description="Helical" evidence="6">
    <location>
        <begin position="320"/>
        <end position="339"/>
    </location>
</feature>
<evidence type="ECO:0000256" key="3">
    <source>
        <dbReference type="ARBA" id="ARBA00022692"/>
    </source>
</evidence>
<dbReference type="CDD" id="cd07302">
    <property type="entry name" value="CHD"/>
    <property type="match status" value="1"/>
</dbReference>
<comment type="caution">
    <text evidence="8">The sequence shown here is derived from an EMBL/GenBank/DDBJ whole genome shotgun (WGS) entry which is preliminary data.</text>
</comment>
<dbReference type="InterPro" id="IPR029787">
    <property type="entry name" value="Nucleotide_cyclase"/>
</dbReference>
<proteinExistence type="predicted"/>
<dbReference type="InterPro" id="IPR001054">
    <property type="entry name" value="A/G_cyclase"/>
</dbReference>
<dbReference type="Proteomes" id="UP001615550">
    <property type="component" value="Unassembled WGS sequence"/>
</dbReference>
<evidence type="ECO:0000256" key="6">
    <source>
        <dbReference type="SAM" id="Phobius"/>
    </source>
</evidence>
<dbReference type="Gene3D" id="3.30.70.1230">
    <property type="entry name" value="Nucleotide cyclase"/>
    <property type="match status" value="1"/>
</dbReference>
<gene>
    <name evidence="8" type="ORF">ACD661_06655</name>
</gene>
<evidence type="ECO:0000256" key="2">
    <source>
        <dbReference type="ARBA" id="ARBA00022475"/>
    </source>
</evidence>
<keyword evidence="4 6" id="KW-1133">Transmembrane helix</keyword>
<dbReference type="CDD" id="cd12913">
    <property type="entry name" value="PDC1_MCP_like"/>
    <property type="match status" value="1"/>
</dbReference>
<dbReference type="InterPro" id="IPR033479">
    <property type="entry name" value="dCache_1"/>
</dbReference>
<dbReference type="EMBL" id="JBGORX010000001">
    <property type="protein sequence ID" value="MFJ1268231.1"/>
    <property type="molecule type" value="Genomic_DNA"/>
</dbReference>
<dbReference type="SMART" id="SM00044">
    <property type="entry name" value="CYCc"/>
    <property type="match status" value="1"/>
</dbReference>
<evidence type="ECO:0000256" key="4">
    <source>
        <dbReference type="ARBA" id="ARBA00022989"/>
    </source>
</evidence>
<organism evidence="8 9">
    <name type="scientific">Legionella lytica</name>
    <dbReference type="NCBI Taxonomy" id="96232"/>
    <lineage>
        <taxon>Bacteria</taxon>
        <taxon>Pseudomonadati</taxon>
        <taxon>Pseudomonadota</taxon>
        <taxon>Gammaproteobacteria</taxon>
        <taxon>Legionellales</taxon>
        <taxon>Legionellaceae</taxon>
        <taxon>Legionella</taxon>
    </lineage>
</organism>
<sequence>MTLFLFLLGAIGFTIIGINYVAFNKILNNSARDLIAKTSLLVNERFKVYLEPLSHNIMEIRNAIGNDTISSNNPKIFERFLFDIIQDNPDIFMIHYGTANGHFFNINRDEKNGLQLIHTTNSKPPFVNIGYKLDKQGKIIKTELITIPYDPRTRPWYQEAVHNKKPIWTDIYKFYLFGQRPGIAVAAPIYDRNNNLKGVVAIALAINHLQNFIRELELTKNTMIFVVNNKSNIIAFRAPHSSENILGKKLEPDLLKKFNIPSTLVSTHFHSKIESYMYEDEKYFFSYRPIFNKLKIDPWHVLIITPKNDVIAPLKNLSRGFILLTILILLIGAILVRIISQKISNPIIQLAEEAQQITLFNFKEKRPLKTMIKEIGYLDKALSTLESSLTSFQRYVPRSVVKKLVHTGKIAQVGGQNETITLLFSDIKSFTTISESKSPQKIMTYLSDYFQLMTETIIQYKGTLDKYIGDGIMSLWNAPEKDVDHAFNACETARVMLERLKILNQKHRSEGFPEFNVRIGIHTGEAIVGNVGSEDRLSYTALGDTVNLGSRLESINKHYNTQVIVSHATFSQVSEKFLFRFLDEVAVRGKQESIAIYELITAQNIKNIEQHKQEFTEAFSLYQKGLWKQSIEAFMTLHPAYPGDQLASIYIARCKILEQESPVNWRGVWRWEGE</sequence>
<reference evidence="8 9" key="1">
    <citation type="submission" date="2024-08" db="EMBL/GenBank/DDBJ databases">
        <title>Draft Genome Sequence of Legionella lytica strain DSB2004, Isolated From a Fire Sprinkler System.</title>
        <authorList>
            <person name="Everhart A.D."/>
            <person name="Kidane D.T."/>
            <person name="Farone A.L."/>
            <person name="Farone M.B."/>
        </authorList>
    </citation>
    <scope>NUCLEOTIDE SEQUENCE [LARGE SCALE GENOMIC DNA]</scope>
    <source>
        <strain evidence="8 9">DSB2004</strain>
    </source>
</reference>
<evidence type="ECO:0000259" key="7">
    <source>
        <dbReference type="PROSITE" id="PS50125"/>
    </source>
</evidence>
<dbReference type="SUPFAM" id="SSF55073">
    <property type="entry name" value="Nucleotide cyclase"/>
    <property type="match status" value="1"/>
</dbReference>
<dbReference type="Pfam" id="PF02743">
    <property type="entry name" value="dCache_1"/>
    <property type="match status" value="1"/>
</dbReference>
<dbReference type="PANTHER" id="PTHR43081:SF1">
    <property type="entry name" value="ADENYLATE CYCLASE, TERMINAL-DIFFERENTIATION SPECIFIC"/>
    <property type="match status" value="1"/>
</dbReference>
<accession>A0ABW8D8E0</accession>
<dbReference type="InterPro" id="IPR050697">
    <property type="entry name" value="Adenylyl/Guanylyl_Cyclase_3/4"/>
</dbReference>
<protein>
    <submittedName>
        <fullName evidence="8">Adenylate/guanylate cyclase domain-containing protein</fullName>
    </submittedName>
</protein>
<dbReference type="SUPFAM" id="SSF103190">
    <property type="entry name" value="Sensory domain-like"/>
    <property type="match status" value="1"/>
</dbReference>
<feature type="domain" description="Guanylate cyclase" evidence="7">
    <location>
        <begin position="421"/>
        <end position="553"/>
    </location>
</feature>
<dbReference type="Gene3D" id="6.10.340.10">
    <property type="match status" value="1"/>
</dbReference>
<evidence type="ECO:0000256" key="1">
    <source>
        <dbReference type="ARBA" id="ARBA00004651"/>
    </source>
</evidence>
<evidence type="ECO:0000313" key="8">
    <source>
        <dbReference type="EMBL" id="MFJ1268231.1"/>
    </source>
</evidence>
<dbReference type="RefSeq" id="WP_400187046.1">
    <property type="nucleotide sequence ID" value="NZ_JBGORX010000001.1"/>
</dbReference>
<keyword evidence="3 6" id="KW-0812">Transmembrane</keyword>
<dbReference type="InterPro" id="IPR029151">
    <property type="entry name" value="Sensor-like_sf"/>
</dbReference>
<evidence type="ECO:0000313" key="9">
    <source>
        <dbReference type="Proteomes" id="UP001615550"/>
    </source>
</evidence>
<dbReference type="Pfam" id="PF00211">
    <property type="entry name" value="Guanylate_cyc"/>
    <property type="match status" value="1"/>
</dbReference>
<dbReference type="PROSITE" id="PS50125">
    <property type="entry name" value="GUANYLATE_CYCLASE_2"/>
    <property type="match status" value="1"/>
</dbReference>
<comment type="subcellular location">
    <subcellularLocation>
        <location evidence="1">Cell membrane</location>
        <topology evidence="1">Multi-pass membrane protein</topology>
    </subcellularLocation>
</comment>
<dbReference type="PANTHER" id="PTHR43081">
    <property type="entry name" value="ADENYLATE CYCLASE, TERMINAL-DIFFERENTIATION SPECIFIC-RELATED"/>
    <property type="match status" value="1"/>
</dbReference>
<name>A0ABW8D8E0_9GAMM</name>
<dbReference type="Gene3D" id="3.30.450.20">
    <property type="entry name" value="PAS domain"/>
    <property type="match status" value="1"/>
</dbReference>
<keyword evidence="2" id="KW-1003">Cell membrane</keyword>
<evidence type="ECO:0000256" key="5">
    <source>
        <dbReference type="ARBA" id="ARBA00023136"/>
    </source>
</evidence>
<keyword evidence="5 6" id="KW-0472">Membrane</keyword>